<evidence type="ECO:0000313" key="3">
    <source>
        <dbReference type="EMBL" id="MBA0685733.1"/>
    </source>
</evidence>
<dbReference type="Proteomes" id="UP000593577">
    <property type="component" value="Unassembled WGS sequence"/>
</dbReference>
<proteinExistence type="predicted"/>
<sequence length="357" mass="40562">MGSMDSFWQLGDYLRGQSKASEDNQWLMVASKLAEQTRTKGERLSNLDLSKGPAEIRTRDKFGFQEDNKFENLNFNMLNLDSKIGDNVSKSSFRNGTYNINAVYQKNNSNSLGNLAGNKYSGNNHSSKYVNNNSSTSNNNSNENSANNAVDKRFKTLPAAETLPRNEVLGGYIFVCNNDTMQEDLKRQLFGLPPRYRDSVRAITPGLPLFLYNYTTHQLHGIFEAVLSFAPPPPQSQREKKGLGCLMFIAATFGGSNIDPTAWEDKKCKGESRFPAQVRIRIRKLCKALEEDAFRPVLHHYDGPKFRLELSVPELSDCKCARVKGLRLPAFRRFSIERKLWVKDQLVNQLRKSGKWR</sequence>
<protein>
    <recommendedName>
        <fullName evidence="2">DCD domain-containing protein</fullName>
    </recommendedName>
</protein>
<dbReference type="EMBL" id="JABFAA010000007">
    <property type="protein sequence ID" value="MBA0685733.1"/>
    <property type="molecule type" value="Genomic_DNA"/>
</dbReference>
<dbReference type="AlphaFoldDB" id="A0A7J8XEP2"/>
<evidence type="ECO:0000256" key="1">
    <source>
        <dbReference type="SAM" id="MobiDB-lite"/>
    </source>
</evidence>
<name>A0A7J8XEP2_GOSAI</name>
<dbReference type="PROSITE" id="PS51222">
    <property type="entry name" value="DCD"/>
    <property type="match status" value="1"/>
</dbReference>
<dbReference type="SMART" id="SM00767">
    <property type="entry name" value="DCD"/>
    <property type="match status" value="1"/>
</dbReference>
<feature type="domain" description="DCD" evidence="2">
    <location>
        <begin position="167"/>
        <end position="324"/>
    </location>
</feature>
<comment type="caution">
    <text evidence="3">The sequence shown here is derived from an EMBL/GenBank/DDBJ whole genome shotgun (WGS) entry which is preliminary data.</text>
</comment>
<dbReference type="PANTHER" id="PTHR46034:SF12">
    <property type="entry name" value="B2 PROTEIN"/>
    <property type="match status" value="1"/>
</dbReference>
<dbReference type="GO" id="GO:0034976">
    <property type="term" value="P:response to endoplasmic reticulum stress"/>
    <property type="evidence" value="ECO:0007669"/>
    <property type="project" value="InterPro"/>
</dbReference>
<organism evidence="3 4">
    <name type="scientific">Gossypium aridum</name>
    <name type="common">American cotton</name>
    <name type="synonym">Erioxylum aridum</name>
    <dbReference type="NCBI Taxonomy" id="34290"/>
    <lineage>
        <taxon>Eukaryota</taxon>
        <taxon>Viridiplantae</taxon>
        <taxon>Streptophyta</taxon>
        <taxon>Embryophyta</taxon>
        <taxon>Tracheophyta</taxon>
        <taxon>Spermatophyta</taxon>
        <taxon>Magnoliopsida</taxon>
        <taxon>eudicotyledons</taxon>
        <taxon>Gunneridae</taxon>
        <taxon>Pentapetalae</taxon>
        <taxon>rosids</taxon>
        <taxon>malvids</taxon>
        <taxon>Malvales</taxon>
        <taxon>Malvaceae</taxon>
        <taxon>Malvoideae</taxon>
        <taxon>Gossypium</taxon>
    </lineage>
</organism>
<evidence type="ECO:0000313" key="4">
    <source>
        <dbReference type="Proteomes" id="UP000593577"/>
    </source>
</evidence>
<dbReference type="InterPro" id="IPR044832">
    <property type="entry name" value="NRP-like"/>
</dbReference>
<keyword evidence="4" id="KW-1185">Reference proteome</keyword>
<dbReference type="Pfam" id="PF10539">
    <property type="entry name" value="Dev_Cell_Death"/>
    <property type="match status" value="2"/>
</dbReference>
<accession>A0A7J8XEP2</accession>
<dbReference type="InterPro" id="IPR013989">
    <property type="entry name" value="Dev_and_cell_death_domain"/>
</dbReference>
<gene>
    <name evidence="3" type="ORF">Goari_013382</name>
</gene>
<feature type="region of interest" description="Disordered" evidence="1">
    <location>
        <begin position="114"/>
        <end position="150"/>
    </location>
</feature>
<dbReference type="PANTHER" id="PTHR46034">
    <property type="match status" value="1"/>
</dbReference>
<evidence type="ECO:0000259" key="2">
    <source>
        <dbReference type="PROSITE" id="PS51222"/>
    </source>
</evidence>
<reference evidence="3 4" key="1">
    <citation type="journal article" date="2019" name="Genome Biol. Evol.">
        <title>Insights into the evolution of the New World diploid cottons (Gossypium, subgenus Houzingenia) based on genome sequencing.</title>
        <authorList>
            <person name="Grover C.E."/>
            <person name="Arick M.A. 2nd"/>
            <person name="Thrash A."/>
            <person name="Conover J.L."/>
            <person name="Sanders W.S."/>
            <person name="Peterson D.G."/>
            <person name="Frelichowski J.E."/>
            <person name="Scheffler J.A."/>
            <person name="Scheffler B.E."/>
            <person name="Wendel J.F."/>
        </authorList>
    </citation>
    <scope>NUCLEOTIDE SEQUENCE [LARGE SCALE GENOMIC DNA]</scope>
    <source>
        <strain evidence="3">185</strain>
        <tissue evidence="3">Leaf</tissue>
    </source>
</reference>
<feature type="compositionally biased region" description="Low complexity" evidence="1">
    <location>
        <begin position="126"/>
        <end position="148"/>
    </location>
</feature>